<organism evidence="8 9">
    <name type="scientific">candidate division WWE3 bacterium RIFCSPLOWO2_01_FULL_39_13</name>
    <dbReference type="NCBI Taxonomy" id="1802624"/>
    <lineage>
        <taxon>Bacteria</taxon>
        <taxon>Katanobacteria</taxon>
    </lineage>
</organism>
<dbReference type="AlphaFoldDB" id="A0A1F4V4N7"/>
<keyword evidence="3 5" id="KW-0547">Nucleotide-binding</keyword>
<evidence type="ECO:0000256" key="6">
    <source>
        <dbReference type="RuleBase" id="RU003330"/>
    </source>
</evidence>
<keyword evidence="2 5" id="KW-0545">Nucleotide biosynthesis</keyword>
<feature type="binding site" evidence="5">
    <location>
        <begin position="88"/>
        <end position="91"/>
    </location>
    <ligand>
        <name>AMP</name>
        <dbReference type="ChEBI" id="CHEBI:456215"/>
    </ligand>
</feature>
<dbReference type="InterPro" id="IPR000850">
    <property type="entry name" value="Adenylat/UMP-CMP_kin"/>
</dbReference>
<dbReference type="Pfam" id="PF00406">
    <property type="entry name" value="ADK"/>
    <property type="match status" value="1"/>
</dbReference>
<dbReference type="EMBL" id="MEVH01000005">
    <property type="protein sequence ID" value="OGC52157.1"/>
    <property type="molecule type" value="Genomic_DNA"/>
</dbReference>
<feature type="binding site" evidence="5">
    <location>
        <position position="136"/>
    </location>
    <ligand>
        <name>AMP</name>
        <dbReference type="ChEBI" id="CHEBI:456215"/>
    </ligand>
</feature>
<dbReference type="STRING" id="1802624.A2982_01570"/>
<dbReference type="PRINTS" id="PR00094">
    <property type="entry name" value="ADENYLTKNASE"/>
</dbReference>
<protein>
    <recommendedName>
        <fullName evidence="5 7">Adenylate kinase</fullName>
        <shortName evidence="5">AK</shortName>
        <ecNumber evidence="5 7">2.7.4.3</ecNumber>
    </recommendedName>
    <alternativeName>
        <fullName evidence="5">ATP-AMP transphosphorylase</fullName>
    </alternativeName>
    <alternativeName>
        <fullName evidence="5">ATP:AMP phosphotransferase</fullName>
    </alternativeName>
    <alternativeName>
        <fullName evidence="5">Adenylate monophosphate kinase</fullName>
    </alternativeName>
</protein>
<comment type="similarity">
    <text evidence="5 6">Belongs to the adenylate kinase family.</text>
</comment>
<dbReference type="EC" id="2.7.4.3" evidence="5 7"/>
<evidence type="ECO:0000256" key="2">
    <source>
        <dbReference type="ARBA" id="ARBA00022727"/>
    </source>
</evidence>
<feature type="binding site" evidence="5">
    <location>
        <position position="175"/>
    </location>
    <ligand>
        <name>ATP</name>
        <dbReference type="ChEBI" id="CHEBI:30616"/>
    </ligand>
</feature>
<feature type="region of interest" description="NMP" evidence="5">
    <location>
        <begin position="35"/>
        <end position="64"/>
    </location>
</feature>
<evidence type="ECO:0000313" key="9">
    <source>
        <dbReference type="Proteomes" id="UP000178771"/>
    </source>
</evidence>
<evidence type="ECO:0000256" key="1">
    <source>
        <dbReference type="ARBA" id="ARBA00022679"/>
    </source>
</evidence>
<keyword evidence="1 5" id="KW-0808">Transferase</keyword>
<dbReference type="GO" id="GO:0004017">
    <property type="term" value="F:AMP kinase activity"/>
    <property type="evidence" value="ECO:0007669"/>
    <property type="project" value="UniProtKB-UniRule"/>
</dbReference>
<feature type="binding site" evidence="5">
    <location>
        <position position="41"/>
    </location>
    <ligand>
        <name>AMP</name>
        <dbReference type="ChEBI" id="CHEBI:456215"/>
    </ligand>
</feature>
<dbReference type="UniPathway" id="UPA00588">
    <property type="reaction ID" value="UER00649"/>
</dbReference>
<keyword evidence="4 5" id="KW-0418">Kinase</keyword>
<dbReference type="SUPFAM" id="SSF52540">
    <property type="entry name" value="P-loop containing nucleoside triphosphate hydrolases"/>
    <property type="match status" value="1"/>
</dbReference>
<feature type="binding site" evidence="5">
    <location>
        <position position="147"/>
    </location>
    <ligand>
        <name>AMP</name>
        <dbReference type="ChEBI" id="CHEBI:456215"/>
    </ligand>
</feature>
<evidence type="ECO:0000256" key="7">
    <source>
        <dbReference type="RuleBase" id="RU003331"/>
    </source>
</evidence>
<feature type="binding site" evidence="5">
    <location>
        <begin position="62"/>
        <end position="64"/>
    </location>
    <ligand>
        <name>AMP</name>
        <dbReference type="ChEBI" id="CHEBI:456215"/>
    </ligand>
</feature>
<dbReference type="PROSITE" id="PS00113">
    <property type="entry name" value="ADENYLATE_KINASE"/>
    <property type="match status" value="1"/>
</dbReference>
<evidence type="ECO:0000313" key="8">
    <source>
        <dbReference type="EMBL" id="OGC52157.1"/>
    </source>
</evidence>
<comment type="caution">
    <text evidence="8">The sequence shown here is derived from an EMBL/GenBank/DDBJ whole genome shotgun (WGS) entry which is preliminary data.</text>
</comment>
<accession>A0A1F4V4N7</accession>
<evidence type="ECO:0000256" key="3">
    <source>
        <dbReference type="ARBA" id="ARBA00022741"/>
    </source>
</evidence>
<dbReference type="HAMAP" id="MF_00235">
    <property type="entry name" value="Adenylate_kinase_Adk"/>
    <property type="match status" value="1"/>
</dbReference>
<comment type="subunit">
    <text evidence="5 7">Monomer.</text>
</comment>
<keyword evidence="5 7" id="KW-0067">ATP-binding</keyword>
<feature type="binding site" evidence="5">
    <location>
        <position position="130"/>
    </location>
    <ligand>
        <name>ATP</name>
        <dbReference type="ChEBI" id="CHEBI:30616"/>
    </ligand>
</feature>
<feature type="binding site" evidence="5">
    <location>
        <begin position="15"/>
        <end position="20"/>
    </location>
    <ligand>
        <name>ATP</name>
        <dbReference type="ChEBI" id="CHEBI:30616"/>
    </ligand>
</feature>
<dbReference type="GO" id="GO:0005737">
    <property type="term" value="C:cytoplasm"/>
    <property type="evidence" value="ECO:0007669"/>
    <property type="project" value="UniProtKB-SubCell"/>
</dbReference>
<dbReference type="Gene3D" id="3.40.50.300">
    <property type="entry name" value="P-loop containing nucleotide triphosphate hydrolases"/>
    <property type="match status" value="1"/>
</dbReference>
<evidence type="ECO:0000256" key="4">
    <source>
        <dbReference type="ARBA" id="ARBA00022777"/>
    </source>
</evidence>
<proteinExistence type="inferred from homology"/>
<reference evidence="8 9" key="1">
    <citation type="journal article" date="2016" name="Nat. Commun.">
        <title>Thousands of microbial genomes shed light on interconnected biogeochemical processes in an aquifer system.</title>
        <authorList>
            <person name="Anantharaman K."/>
            <person name="Brown C.T."/>
            <person name="Hug L.A."/>
            <person name="Sharon I."/>
            <person name="Castelle C.J."/>
            <person name="Probst A.J."/>
            <person name="Thomas B.C."/>
            <person name="Singh A."/>
            <person name="Wilkins M.J."/>
            <person name="Karaoz U."/>
            <person name="Brodie E.L."/>
            <person name="Williams K.H."/>
            <person name="Hubbard S.S."/>
            <person name="Banfield J.F."/>
        </authorList>
    </citation>
    <scope>NUCLEOTIDE SEQUENCE [LARGE SCALE GENOMIC DNA]</scope>
</reference>
<comment type="domain">
    <text evidence="5">Consists of three domains, a large central CORE domain and two small peripheral domains, NMPbind and LID, which undergo movements during catalysis. The LID domain closes over the site of phosphoryl transfer upon ATP binding. Assembling and dissambling the active center during each catalytic cycle provides an effective means to prevent ATP hydrolysis.</text>
</comment>
<comment type="subcellular location">
    <subcellularLocation>
        <location evidence="5 7">Cytoplasm</location>
    </subcellularLocation>
</comment>
<sequence>MSSIKTFILVLGPQGSGKSTQAKLLAEYLDYKYVSTGDLFREKLKENDSLSQEIKSFVDNGKLVPDDIVEKMLFLHFDDESAGYILDGYPRNLNQLNHFVSFLDEKSWVLLKAFFVNVGEPECVKRLNLRASIEKRADETESVIRERLRLYHEETSPLLEEYTKLGILKTIDGERSIEEIQSDIRSFFGNPF</sequence>
<dbReference type="GO" id="GO:0005524">
    <property type="term" value="F:ATP binding"/>
    <property type="evidence" value="ECO:0007669"/>
    <property type="project" value="UniProtKB-UniRule"/>
</dbReference>
<gene>
    <name evidence="5" type="primary">adk</name>
    <name evidence="8" type="ORF">A2982_01570</name>
</gene>
<dbReference type="CDD" id="cd01428">
    <property type="entry name" value="ADK"/>
    <property type="match status" value="1"/>
</dbReference>
<name>A0A1F4V4N7_UNCKA</name>
<comment type="function">
    <text evidence="5">Catalyzes the reversible transfer of the terminal phosphate group between ATP and AMP. Plays an important role in cellular energy homeostasis and in adenine nucleotide metabolism.</text>
</comment>
<evidence type="ECO:0000256" key="5">
    <source>
        <dbReference type="HAMAP-Rule" id="MF_00235"/>
    </source>
</evidence>
<dbReference type="GO" id="GO:0044209">
    <property type="term" value="P:AMP salvage"/>
    <property type="evidence" value="ECO:0007669"/>
    <property type="project" value="UniProtKB-UniRule"/>
</dbReference>
<comment type="pathway">
    <text evidence="5">Purine metabolism; AMP biosynthesis via salvage pathway; AMP from ADP: step 1/1.</text>
</comment>
<dbReference type="InterPro" id="IPR033690">
    <property type="entry name" value="Adenylat_kinase_CS"/>
</dbReference>
<dbReference type="InterPro" id="IPR027417">
    <property type="entry name" value="P-loop_NTPase"/>
</dbReference>
<keyword evidence="5" id="KW-0963">Cytoplasm</keyword>
<dbReference type="PANTHER" id="PTHR23359">
    <property type="entry name" value="NUCLEOTIDE KINASE"/>
    <property type="match status" value="1"/>
</dbReference>
<comment type="caution">
    <text evidence="5">Lacks conserved residue(s) required for the propagation of feature annotation.</text>
</comment>
<comment type="catalytic activity">
    <reaction evidence="5 7">
        <text>AMP + ATP = 2 ADP</text>
        <dbReference type="Rhea" id="RHEA:12973"/>
        <dbReference type="ChEBI" id="CHEBI:30616"/>
        <dbReference type="ChEBI" id="CHEBI:456215"/>
        <dbReference type="ChEBI" id="CHEBI:456216"/>
        <dbReference type="EC" id="2.7.4.3"/>
    </reaction>
</comment>
<dbReference type="Proteomes" id="UP000178771">
    <property type="component" value="Unassembled WGS sequence"/>
</dbReference>
<feature type="binding site" evidence="5">
    <location>
        <position position="95"/>
    </location>
    <ligand>
        <name>AMP</name>
        <dbReference type="ChEBI" id="CHEBI:456215"/>
    </ligand>
</feature>
<feature type="binding site" evidence="5">
    <location>
        <position position="36"/>
    </location>
    <ligand>
        <name>AMP</name>
        <dbReference type="ChEBI" id="CHEBI:456215"/>
    </ligand>
</feature>